<keyword evidence="2" id="KW-0349">Heme</keyword>
<keyword evidence="4" id="KW-0472">Membrane</keyword>
<dbReference type="GO" id="GO:0005886">
    <property type="term" value="C:plasma membrane"/>
    <property type="evidence" value="ECO:0007669"/>
    <property type="project" value="InterPro"/>
</dbReference>
<sequence length="145" mass="15824">MKKTHIIALVLIAVSIAVLISFMGDVTTYDTIAVAKDKPGKAVTLVAKIDKSQPMEYDPVKNPNYLTFTAIDTVGNSIKVLYRNAKPTDMEKSERLVLKGSVKDGQFECKDILLKCPSKYKDDMNTAKENAGATSYNSSESAGNK</sequence>
<keyword evidence="6" id="KW-1185">Reference proteome</keyword>
<dbReference type="InterPro" id="IPR012340">
    <property type="entry name" value="NA-bd_OB-fold"/>
</dbReference>
<dbReference type="RefSeq" id="WP_196991802.1">
    <property type="nucleotide sequence ID" value="NZ_JADWYR010000002.1"/>
</dbReference>
<accession>A0A931E633</accession>
<dbReference type="EMBL" id="JADWYR010000002">
    <property type="protein sequence ID" value="MBG9377733.1"/>
    <property type="molecule type" value="Genomic_DNA"/>
</dbReference>
<protein>
    <submittedName>
        <fullName evidence="5">Cytochrome c maturation protein CcmE</fullName>
    </submittedName>
</protein>
<keyword evidence="2" id="KW-0479">Metal-binding</keyword>
<dbReference type="AlphaFoldDB" id="A0A931E633"/>
<dbReference type="InterPro" id="IPR004329">
    <property type="entry name" value="CcmE"/>
</dbReference>
<evidence type="ECO:0000313" key="6">
    <source>
        <dbReference type="Proteomes" id="UP000628448"/>
    </source>
</evidence>
<dbReference type="InterPro" id="IPR036127">
    <property type="entry name" value="CcmE-like_sf"/>
</dbReference>
<dbReference type="GO" id="GO:0020037">
    <property type="term" value="F:heme binding"/>
    <property type="evidence" value="ECO:0007669"/>
    <property type="project" value="InterPro"/>
</dbReference>
<dbReference type="GO" id="GO:0017003">
    <property type="term" value="P:protein-heme linkage"/>
    <property type="evidence" value="ECO:0007669"/>
    <property type="project" value="InterPro"/>
</dbReference>
<dbReference type="SUPFAM" id="SSF82093">
    <property type="entry name" value="Heme chaperone CcmE"/>
    <property type="match status" value="1"/>
</dbReference>
<evidence type="ECO:0000256" key="1">
    <source>
        <dbReference type="ARBA" id="ARBA00004370"/>
    </source>
</evidence>
<comment type="caution">
    <text evidence="5">The sequence shown here is derived from an EMBL/GenBank/DDBJ whole genome shotgun (WGS) entry which is preliminary data.</text>
</comment>
<dbReference type="Pfam" id="PF03100">
    <property type="entry name" value="CcmE"/>
    <property type="match status" value="1"/>
</dbReference>
<evidence type="ECO:0000313" key="5">
    <source>
        <dbReference type="EMBL" id="MBG9377733.1"/>
    </source>
</evidence>
<dbReference type="Gene3D" id="2.40.50.140">
    <property type="entry name" value="Nucleic acid-binding proteins"/>
    <property type="match status" value="1"/>
</dbReference>
<keyword evidence="2" id="KW-0408">Iron</keyword>
<evidence type="ECO:0000256" key="2">
    <source>
        <dbReference type="ARBA" id="ARBA00022617"/>
    </source>
</evidence>
<organism evidence="5 6">
    <name type="scientific">Panacibacter microcysteis</name>
    <dbReference type="NCBI Taxonomy" id="2793269"/>
    <lineage>
        <taxon>Bacteria</taxon>
        <taxon>Pseudomonadati</taxon>
        <taxon>Bacteroidota</taxon>
        <taxon>Chitinophagia</taxon>
        <taxon>Chitinophagales</taxon>
        <taxon>Chitinophagaceae</taxon>
        <taxon>Panacibacter</taxon>
    </lineage>
</organism>
<reference evidence="5" key="1">
    <citation type="submission" date="2020-11" db="EMBL/GenBank/DDBJ databases">
        <title>Bacterial whole genome sequence for Panacibacter sp. DH6.</title>
        <authorList>
            <person name="Le V."/>
            <person name="Ko S."/>
            <person name="Ahn C.-Y."/>
            <person name="Oh H.-M."/>
        </authorList>
    </citation>
    <scope>NUCLEOTIDE SEQUENCE</scope>
    <source>
        <strain evidence="5">DH6</strain>
    </source>
</reference>
<gene>
    <name evidence="5" type="ORF">I5907_15940</name>
</gene>
<dbReference type="Proteomes" id="UP000628448">
    <property type="component" value="Unassembled WGS sequence"/>
</dbReference>
<evidence type="ECO:0000256" key="3">
    <source>
        <dbReference type="ARBA" id="ARBA00022748"/>
    </source>
</evidence>
<dbReference type="GO" id="GO:0017004">
    <property type="term" value="P:cytochrome complex assembly"/>
    <property type="evidence" value="ECO:0007669"/>
    <property type="project" value="UniProtKB-KW"/>
</dbReference>
<keyword evidence="3" id="KW-0201">Cytochrome c-type biogenesis</keyword>
<comment type="subcellular location">
    <subcellularLocation>
        <location evidence="1">Membrane</location>
    </subcellularLocation>
</comment>
<name>A0A931E633_9BACT</name>
<evidence type="ECO:0000256" key="4">
    <source>
        <dbReference type="ARBA" id="ARBA00023136"/>
    </source>
</evidence>
<proteinExistence type="predicted"/>